<dbReference type="GO" id="GO:0042420">
    <property type="term" value="P:dopamine catabolic process"/>
    <property type="evidence" value="ECO:0007669"/>
    <property type="project" value="TreeGrafter"/>
</dbReference>
<dbReference type="GO" id="GO:0030667">
    <property type="term" value="C:secretory granule membrane"/>
    <property type="evidence" value="ECO:0007669"/>
    <property type="project" value="TreeGrafter"/>
</dbReference>
<evidence type="ECO:0000256" key="1">
    <source>
        <dbReference type="ARBA" id="ARBA00001973"/>
    </source>
</evidence>
<dbReference type="Proteomes" id="UP001107558">
    <property type="component" value="Chromosome 1"/>
</dbReference>
<dbReference type="GO" id="GO:0042421">
    <property type="term" value="P:norepinephrine biosynthetic process"/>
    <property type="evidence" value="ECO:0007669"/>
    <property type="project" value="TreeGrafter"/>
</dbReference>
<dbReference type="GO" id="GO:0006589">
    <property type="term" value="P:octopamine biosynthetic process"/>
    <property type="evidence" value="ECO:0007669"/>
    <property type="project" value="TreeGrafter"/>
</dbReference>
<dbReference type="InterPro" id="IPR005018">
    <property type="entry name" value="DOMON_domain"/>
</dbReference>
<dbReference type="SMART" id="SM00664">
    <property type="entry name" value="DoH"/>
    <property type="match status" value="1"/>
</dbReference>
<evidence type="ECO:0000256" key="5">
    <source>
        <dbReference type="ARBA" id="ARBA00023008"/>
    </source>
</evidence>
<evidence type="ECO:0000313" key="9">
    <source>
        <dbReference type="EMBL" id="KAG5682712.1"/>
    </source>
</evidence>
<keyword evidence="4" id="KW-0560">Oxidoreductase</keyword>
<keyword evidence="10" id="KW-1185">Reference proteome</keyword>
<name>A0A9J6CL89_POLVA</name>
<dbReference type="OrthoDB" id="5946536at2759"/>
<keyword evidence="6" id="KW-0503">Monooxygenase</keyword>
<dbReference type="GO" id="GO:0005507">
    <property type="term" value="F:copper ion binding"/>
    <property type="evidence" value="ECO:0007669"/>
    <property type="project" value="TreeGrafter"/>
</dbReference>
<dbReference type="Pfam" id="PF03351">
    <property type="entry name" value="DOMON"/>
    <property type="match status" value="1"/>
</dbReference>
<evidence type="ECO:0000256" key="7">
    <source>
        <dbReference type="SAM" id="SignalP"/>
    </source>
</evidence>
<dbReference type="AlphaFoldDB" id="A0A9J6CL89"/>
<dbReference type="InterPro" id="IPR000945">
    <property type="entry name" value="DBH-like"/>
</dbReference>
<evidence type="ECO:0000259" key="8">
    <source>
        <dbReference type="PROSITE" id="PS50836"/>
    </source>
</evidence>
<protein>
    <recommendedName>
        <fullName evidence="8">DOMON domain-containing protein</fullName>
    </recommendedName>
</protein>
<evidence type="ECO:0000256" key="4">
    <source>
        <dbReference type="ARBA" id="ARBA00023002"/>
    </source>
</evidence>
<proteinExistence type="predicted"/>
<keyword evidence="3" id="KW-0479">Metal-binding</keyword>
<feature type="signal peptide" evidence="7">
    <location>
        <begin position="1"/>
        <end position="17"/>
    </location>
</feature>
<dbReference type="GO" id="GO:0004500">
    <property type="term" value="F:dopamine beta-monooxygenase activity"/>
    <property type="evidence" value="ECO:0007669"/>
    <property type="project" value="InterPro"/>
</dbReference>
<dbReference type="EMBL" id="JADBJN010000001">
    <property type="protein sequence ID" value="KAG5682712.1"/>
    <property type="molecule type" value="Genomic_DNA"/>
</dbReference>
<dbReference type="PANTHER" id="PTHR10157:SF29">
    <property type="entry name" value="DOPAMINE BETA-HYDROXYLASE"/>
    <property type="match status" value="1"/>
</dbReference>
<dbReference type="PANTHER" id="PTHR10157">
    <property type="entry name" value="DOPAMINE BETA HYDROXYLASE RELATED"/>
    <property type="match status" value="1"/>
</dbReference>
<evidence type="ECO:0000313" key="10">
    <source>
        <dbReference type="Proteomes" id="UP001107558"/>
    </source>
</evidence>
<evidence type="ECO:0000256" key="2">
    <source>
        <dbReference type="ARBA" id="ARBA00004167"/>
    </source>
</evidence>
<evidence type="ECO:0000256" key="3">
    <source>
        <dbReference type="ARBA" id="ARBA00022723"/>
    </source>
</evidence>
<dbReference type="InterPro" id="IPR045266">
    <property type="entry name" value="DOH_DOMON"/>
</dbReference>
<dbReference type="CDD" id="cd09631">
    <property type="entry name" value="DOMON_DOH"/>
    <property type="match status" value="1"/>
</dbReference>
<organism evidence="9 10">
    <name type="scientific">Polypedilum vanderplanki</name>
    <name type="common">Sleeping chironomid midge</name>
    <dbReference type="NCBI Taxonomy" id="319348"/>
    <lineage>
        <taxon>Eukaryota</taxon>
        <taxon>Metazoa</taxon>
        <taxon>Ecdysozoa</taxon>
        <taxon>Arthropoda</taxon>
        <taxon>Hexapoda</taxon>
        <taxon>Insecta</taxon>
        <taxon>Pterygota</taxon>
        <taxon>Neoptera</taxon>
        <taxon>Endopterygota</taxon>
        <taxon>Diptera</taxon>
        <taxon>Nematocera</taxon>
        <taxon>Chironomoidea</taxon>
        <taxon>Chironomidae</taxon>
        <taxon>Chironominae</taxon>
        <taxon>Polypedilum</taxon>
        <taxon>Polypedilum</taxon>
    </lineage>
</organism>
<keyword evidence="5" id="KW-0186">Copper</keyword>
<sequence>MIVVIALLMCLAVICDGKFHRHRVPNITPNQMHQITLDPVEKVKLTWMVDWPEKNVFFQVKNGINDKFSWFAVGFSRRGDFARTDFCIFQKEENDRIDTNIDAWSSKDGREIIIDRQQDCISIARTNKDEIAFRRKFDTCDEEDFNFHEGTMFIYWMRGEEPLDFVDESIPMPDLSEENFGMSHVQLLRADSISIPEK</sequence>
<keyword evidence="7" id="KW-0732">Signal</keyword>
<comment type="caution">
    <text evidence="9">The sequence shown here is derived from an EMBL/GenBank/DDBJ whole genome shotgun (WGS) entry which is preliminary data.</text>
</comment>
<reference evidence="9" key="1">
    <citation type="submission" date="2021-03" db="EMBL/GenBank/DDBJ databases">
        <title>Chromosome level genome of the anhydrobiotic midge Polypedilum vanderplanki.</title>
        <authorList>
            <person name="Yoshida Y."/>
            <person name="Kikawada T."/>
            <person name="Gusev O."/>
        </authorList>
    </citation>
    <scope>NUCLEOTIDE SEQUENCE</scope>
    <source>
        <strain evidence="9">NIAS01</strain>
        <tissue evidence="9">Whole body or cell culture</tissue>
    </source>
</reference>
<comment type="subcellular location">
    <subcellularLocation>
        <location evidence="2">Membrane</location>
        <topology evidence="2">Single-pass membrane protein</topology>
    </subcellularLocation>
</comment>
<feature type="chain" id="PRO_5039927043" description="DOMON domain-containing protein" evidence="7">
    <location>
        <begin position="18"/>
        <end position="198"/>
    </location>
</feature>
<dbReference type="GO" id="GO:0005615">
    <property type="term" value="C:extracellular space"/>
    <property type="evidence" value="ECO:0007669"/>
    <property type="project" value="TreeGrafter"/>
</dbReference>
<evidence type="ECO:0000256" key="6">
    <source>
        <dbReference type="ARBA" id="ARBA00023033"/>
    </source>
</evidence>
<accession>A0A9J6CL89</accession>
<dbReference type="PROSITE" id="PS50836">
    <property type="entry name" value="DOMON"/>
    <property type="match status" value="1"/>
</dbReference>
<comment type="cofactor">
    <cofactor evidence="1">
        <name>Cu(2+)</name>
        <dbReference type="ChEBI" id="CHEBI:29036"/>
    </cofactor>
</comment>
<feature type="domain" description="DOMON" evidence="8">
    <location>
        <begin position="41"/>
        <end position="159"/>
    </location>
</feature>
<gene>
    <name evidence="9" type="ORF">PVAND_012046</name>
</gene>